<name>A0ABQ2AX99_9MICC</name>
<keyword evidence="1" id="KW-1133">Transmembrane helix</keyword>
<sequence>MSRTEAVLTVCVALTPERLRSVREEQWRADLRDGPSLGISQSSLLVGALCSSTIARFHELVHRGNQVLSHFTRGKNMKLALSMFGVAVVVIGGTAVGINAAKPKTDYAAVAESKTIMGYEGWWNSTPADGSGKDLPQETVAVNTTTGQIVDAFNRAKNAAHQVTSISDVHFDVVPDPTWPAKSVVIIDTATGKVIDSFTVDEKGRPILPRP</sequence>
<evidence type="ECO:0000313" key="3">
    <source>
        <dbReference type="Proteomes" id="UP000643279"/>
    </source>
</evidence>
<dbReference type="Proteomes" id="UP000643279">
    <property type="component" value="Unassembled WGS sequence"/>
</dbReference>
<dbReference type="EMBL" id="BMFW01000029">
    <property type="protein sequence ID" value="GGI00876.1"/>
    <property type="molecule type" value="Genomic_DNA"/>
</dbReference>
<proteinExistence type="predicted"/>
<keyword evidence="3" id="KW-1185">Reference proteome</keyword>
<accession>A0ABQ2AX99</accession>
<gene>
    <name evidence="2" type="ORF">GCM10007170_39030</name>
</gene>
<evidence type="ECO:0008006" key="4">
    <source>
        <dbReference type="Google" id="ProtNLM"/>
    </source>
</evidence>
<keyword evidence="1" id="KW-0472">Membrane</keyword>
<keyword evidence="1" id="KW-0812">Transmembrane</keyword>
<comment type="caution">
    <text evidence="2">The sequence shown here is derived from an EMBL/GenBank/DDBJ whole genome shotgun (WGS) entry which is preliminary data.</text>
</comment>
<protein>
    <recommendedName>
        <fullName evidence="4">PepSY domain-containing protein</fullName>
    </recommendedName>
</protein>
<feature type="transmembrane region" description="Helical" evidence="1">
    <location>
        <begin position="79"/>
        <end position="98"/>
    </location>
</feature>
<organism evidence="2 3">
    <name type="scientific">Arthrobacter liuii</name>
    <dbReference type="NCBI Taxonomy" id="1476996"/>
    <lineage>
        <taxon>Bacteria</taxon>
        <taxon>Bacillati</taxon>
        <taxon>Actinomycetota</taxon>
        <taxon>Actinomycetes</taxon>
        <taxon>Micrococcales</taxon>
        <taxon>Micrococcaceae</taxon>
        <taxon>Arthrobacter</taxon>
    </lineage>
</organism>
<evidence type="ECO:0000313" key="2">
    <source>
        <dbReference type="EMBL" id="GGI00876.1"/>
    </source>
</evidence>
<evidence type="ECO:0000256" key="1">
    <source>
        <dbReference type="SAM" id="Phobius"/>
    </source>
</evidence>
<reference evidence="3" key="1">
    <citation type="journal article" date="2019" name="Int. J. Syst. Evol. Microbiol.">
        <title>The Global Catalogue of Microorganisms (GCM) 10K type strain sequencing project: providing services to taxonomists for standard genome sequencing and annotation.</title>
        <authorList>
            <consortium name="The Broad Institute Genomics Platform"/>
            <consortium name="The Broad Institute Genome Sequencing Center for Infectious Disease"/>
            <person name="Wu L."/>
            <person name="Ma J."/>
        </authorList>
    </citation>
    <scope>NUCLEOTIDE SEQUENCE [LARGE SCALE GENOMIC DNA]</scope>
    <source>
        <strain evidence="3">CGMCC 1.12778</strain>
    </source>
</reference>